<dbReference type="Pfam" id="PF13185">
    <property type="entry name" value="GAF_2"/>
    <property type="match status" value="1"/>
</dbReference>
<dbReference type="STRING" id="880073.Cabys_671"/>
<dbReference type="InterPro" id="IPR004358">
    <property type="entry name" value="Sig_transdc_His_kin-like_C"/>
</dbReference>
<organism evidence="6 7">
    <name type="scientific">Caldithrix abyssi DSM 13497</name>
    <dbReference type="NCBI Taxonomy" id="880073"/>
    <lineage>
        <taxon>Bacteria</taxon>
        <taxon>Pseudomonadati</taxon>
        <taxon>Calditrichota</taxon>
        <taxon>Calditrichia</taxon>
        <taxon>Calditrichales</taxon>
        <taxon>Calditrichaceae</taxon>
        <taxon>Caldithrix</taxon>
    </lineage>
</organism>
<dbReference type="RefSeq" id="WP_006928670.1">
    <property type="nucleotide sequence ID" value="NZ_CM001402.1"/>
</dbReference>
<keyword evidence="6" id="KW-0418">Kinase</keyword>
<keyword evidence="7" id="KW-1185">Reference proteome</keyword>
<dbReference type="eggNOG" id="COG2203">
    <property type="taxonomic scope" value="Bacteria"/>
</dbReference>
<dbReference type="Proteomes" id="UP000183868">
    <property type="component" value="Chromosome"/>
</dbReference>
<dbReference type="OrthoDB" id="9761634at2"/>
<dbReference type="SMART" id="SM00387">
    <property type="entry name" value="HATPase_c"/>
    <property type="match status" value="1"/>
</dbReference>
<dbReference type="Proteomes" id="UP000004671">
    <property type="component" value="Chromosome"/>
</dbReference>
<dbReference type="Gene3D" id="1.10.287.130">
    <property type="match status" value="1"/>
</dbReference>
<feature type="domain" description="Histidine kinase" evidence="4">
    <location>
        <begin position="378"/>
        <end position="584"/>
    </location>
</feature>
<dbReference type="KEGG" id="caby:Cabys_671"/>
<dbReference type="EMBL" id="CP018099">
    <property type="protein sequence ID" value="APF17422.1"/>
    <property type="molecule type" value="Genomic_DNA"/>
</dbReference>
<evidence type="ECO:0000313" key="6">
    <source>
        <dbReference type="EMBL" id="EHO41524.1"/>
    </source>
</evidence>
<proteinExistence type="predicted"/>
<dbReference type="Pfam" id="PF02518">
    <property type="entry name" value="HATPase_c"/>
    <property type="match status" value="1"/>
</dbReference>
<evidence type="ECO:0000313" key="5">
    <source>
        <dbReference type="EMBL" id="APF17422.1"/>
    </source>
</evidence>
<evidence type="ECO:0000259" key="4">
    <source>
        <dbReference type="PROSITE" id="PS50109"/>
    </source>
</evidence>
<sequence>MRKEIDILRERVSHLERELRHKQLIISSIHEIGKALSSELRIDRLLPLIMEEVTQIIDAERSTFYVVDHERGELWSKIAQKAEISEIRLKIGMGIAGHVAKTGETVNIQDAYSDPRFDPSTDKKTGYRTRSVLCMPIFEPIRSSKSKPKILAVIQALNKKSGHFTREDEELMASLAAQLAITLVNSQLYLALEKRIQELNLLYSIEQEASYTDQDDTLYDRLLDKLVSTLKVKAGLIAFYDAKNHTFGPYYFKNIHKTDSKKIDLASDLGIEGHVLRSGEVYYTNCATHDPLYLQNQPSGLKFKINQLICAPLIINDQPVGIIQLFNKINQNDIFIKDDVKILTSASRQISRLIEARKLRQEKIKAERLATIGNMLSTIVHDLRTPMNNIFGFVDLMRDEEDPDLRNEYAEIVIKQIQILNNMAHDVLDFAKGKTSILPVKYPVNKLLEDFKKLFENEIKKQGYEFEVECRAASMLYVDPDKVIRIFMNIMKNALEAMDKGGKFSIKAFEANGEVVFQLSDTGKGIPPEIKDRLFESFVTSGKKGGTGLGLAIVKNLVEQHKGRIEVESTPGKGTTFKIYFKKL</sequence>
<keyword evidence="6" id="KW-0808">Transferase</keyword>
<dbReference type="HOGENOM" id="CLU_453278_0_0_0"/>
<dbReference type="InterPro" id="IPR005467">
    <property type="entry name" value="His_kinase_dom"/>
</dbReference>
<dbReference type="CDD" id="cd00082">
    <property type="entry name" value="HisKA"/>
    <property type="match status" value="1"/>
</dbReference>
<dbReference type="SMART" id="SM00065">
    <property type="entry name" value="GAF"/>
    <property type="match status" value="2"/>
</dbReference>
<dbReference type="InterPro" id="IPR029016">
    <property type="entry name" value="GAF-like_dom_sf"/>
</dbReference>
<dbReference type="SUPFAM" id="SSF55781">
    <property type="entry name" value="GAF domain-like"/>
    <property type="match status" value="2"/>
</dbReference>
<evidence type="ECO:0000256" key="1">
    <source>
        <dbReference type="ARBA" id="ARBA00000085"/>
    </source>
</evidence>
<dbReference type="InterPro" id="IPR003661">
    <property type="entry name" value="HisK_dim/P_dom"/>
</dbReference>
<dbReference type="PANTHER" id="PTHR43547:SF2">
    <property type="entry name" value="HYBRID SIGNAL TRANSDUCTION HISTIDINE KINASE C"/>
    <property type="match status" value="1"/>
</dbReference>
<dbReference type="PANTHER" id="PTHR43547">
    <property type="entry name" value="TWO-COMPONENT HISTIDINE KINASE"/>
    <property type="match status" value="1"/>
</dbReference>
<keyword evidence="3" id="KW-0597">Phosphoprotein</keyword>
<dbReference type="PaxDb" id="880073-Calab_1910"/>
<dbReference type="Gene3D" id="3.30.565.10">
    <property type="entry name" value="Histidine kinase-like ATPase, C-terminal domain"/>
    <property type="match status" value="1"/>
</dbReference>
<protein>
    <recommendedName>
        <fullName evidence="2">histidine kinase</fullName>
        <ecNumber evidence="2">2.7.13.3</ecNumber>
    </recommendedName>
</protein>
<dbReference type="Gene3D" id="3.30.450.40">
    <property type="match status" value="2"/>
</dbReference>
<evidence type="ECO:0000256" key="3">
    <source>
        <dbReference type="ARBA" id="ARBA00022553"/>
    </source>
</evidence>
<evidence type="ECO:0000256" key="2">
    <source>
        <dbReference type="ARBA" id="ARBA00012438"/>
    </source>
</evidence>
<reference evidence="6 7" key="1">
    <citation type="submission" date="2011-09" db="EMBL/GenBank/DDBJ databases">
        <title>The permanent draft genome of Caldithrix abyssi DSM 13497.</title>
        <authorList>
            <consortium name="US DOE Joint Genome Institute (JGI-PGF)"/>
            <person name="Lucas S."/>
            <person name="Han J."/>
            <person name="Lapidus A."/>
            <person name="Bruce D."/>
            <person name="Goodwin L."/>
            <person name="Pitluck S."/>
            <person name="Peters L."/>
            <person name="Kyrpides N."/>
            <person name="Mavromatis K."/>
            <person name="Ivanova N."/>
            <person name="Mikhailova N."/>
            <person name="Chertkov O."/>
            <person name="Detter J.C."/>
            <person name="Tapia R."/>
            <person name="Han C."/>
            <person name="Land M."/>
            <person name="Hauser L."/>
            <person name="Markowitz V."/>
            <person name="Cheng J.-F."/>
            <person name="Hugenholtz P."/>
            <person name="Woyke T."/>
            <person name="Wu D."/>
            <person name="Spring S."/>
            <person name="Brambilla E."/>
            <person name="Klenk H.-P."/>
            <person name="Eisen J.A."/>
        </authorList>
    </citation>
    <scope>NUCLEOTIDE SEQUENCE [LARGE SCALE GENOMIC DNA]</scope>
    <source>
        <strain evidence="6 7">DSM 13497</strain>
    </source>
</reference>
<accession>H1XTP9</accession>
<evidence type="ECO:0000313" key="8">
    <source>
        <dbReference type="Proteomes" id="UP000183868"/>
    </source>
</evidence>
<dbReference type="InterPro" id="IPR003594">
    <property type="entry name" value="HATPase_dom"/>
</dbReference>
<dbReference type="eggNOG" id="COG2205">
    <property type="taxonomic scope" value="Bacteria"/>
</dbReference>
<name>H1XTP9_CALAY</name>
<dbReference type="GO" id="GO:0000155">
    <property type="term" value="F:phosphorelay sensor kinase activity"/>
    <property type="evidence" value="ECO:0007669"/>
    <property type="project" value="InterPro"/>
</dbReference>
<dbReference type="SUPFAM" id="SSF55874">
    <property type="entry name" value="ATPase domain of HSP90 chaperone/DNA topoisomerase II/histidine kinase"/>
    <property type="match status" value="1"/>
</dbReference>
<reference evidence="5 8" key="2">
    <citation type="submission" date="2016-11" db="EMBL/GenBank/DDBJ databases">
        <title>Genomic analysis of Caldithrix abyssi and proposal of a novel bacterial phylum Caldithrichaeota.</title>
        <authorList>
            <person name="Kublanov I."/>
            <person name="Sigalova O."/>
            <person name="Gavrilov S."/>
            <person name="Lebedinsky A."/>
            <person name="Ivanova N."/>
            <person name="Daum C."/>
            <person name="Reddy T."/>
            <person name="Klenk H.P."/>
            <person name="Goker M."/>
            <person name="Reva O."/>
            <person name="Miroshnichenko M."/>
            <person name="Kyprides N."/>
            <person name="Woyke T."/>
            <person name="Gelfand M."/>
        </authorList>
    </citation>
    <scope>NUCLEOTIDE SEQUENCE [LARGE SCALE GENOMIC DNA]</scope>
    <source>
        <strain evidence="5 8">LF13</strain>
    </source>
</reference>
<evidence type="ECO:0000313" key="7">
    <source>
        <dbReference type="Proteomes" id="UP000004671"/>
    </source>
</evidence>
<dbReference type="InterPro" id="IPR036097">
    <property type="entry name" value="HisK_dim/P_sf"/>
</dbReference>
<dbReference type="EMBL" id="CM001402">
    <property type="protein sequence ID" value="EHO41524.1"/>
    <property type="molecule type" value="Genomic_DNA"/>
</dbReference>
<dbReference type="SMART" id="SM00388">
    <property type="entry name" value="HisKA"/>
    <property type="match status" value="1"/>
</dbReference>
<dbReference type="PRINTS" id="PR00344">
    <property type="entry name" value="BCTRLSENSOR"/>
</dbReference>
<comment type="catalytic activity">
    <reaction evidence="1">
        <text>ATP + protein L-histidine = ADP + protein N-phospho-L-histidine.</text>
        <dbReference type="EC" id="2.7.13.3"/>
    </reaction>
</comment>
<dbReference type="PROSITE" id="PS50109">
    <property type="entry name" value="HIS_KIN"/>
    <property type="match status" value="1"/>
</dbReference>
<dbReference type="AlphaFoldDB" id="H1XTP9"/>
<dbReference type="SUPFAM" id="SSF47384">
    <property type="entry name" value="Homodimeric domain of signal transducing histidine kinase"/>
    <property type="match status" value="1"/>
</dbReference>
<dbReference type="EC" id="2.7.13.3" evidence="2"/>
<dbReference type="InterPro" id="IPR036890">
    <property type="entry name" value="HATPase_C_sf"/>
</dbReference>
<gene>
    <name evidence="5" type="ORF">Cabys_671</name>
    <name evidence="6" type="ORF">Calab_1910</name>
</gene>
<dbReference type="CDD" id="cd00075">
    <property type="entry name" value="HATPase"/>
    <property type="match status" value="1"/>
</dbReference>
<dbReference type="Pfam" id="PF01590">
    <property type="entry name" value="GAF"/>
    <property type="match status" value="1"/>
</dbReference>
<dbReference type="InterPro" id="IPR003018">
    <property type="entry name" value="GAF"/>
</dbReference>
<dbReference type="Pfam" id="PF00512">
    <property type="entry name" value="HisKA"/>
    <property type="match status" value="1"/>
</dbReference>